<feature type="non-terminal residue" evidence="1">
    <location>
        <position position="269"/>
    </location>
</feature>
<evidence type="ECO:0000313" key="1">
    <source>
        <dbReference type="EMBL" id="GAF89636.1"/>
    </source>
</evidence>
<accession>X0TQY4</accession>
<reference evidence="1" key="1">
    <citation type="journal article" date="2014" name="Front. Microbiol.">
        <title>High frequency of phylogenetically diverse reductive dehalogenase-homologous genes in deep subseafloor sedimentary metagenomes.</title>
        <authorList>
            <person name="Kawai M."/>
            <person name="Futagami T."/>
            <person name="Toyoda A."/>
            <person name="Takaki Y."/>
            <person name="Nishi S."/>
            <person name="Hori S."/>
            <person name="Arai W."/>
            <person name="Tsubouchi T."/>
            <person name="Morono Y."/>
            <person name="Uchiyama I."/>
            <person name="Ito T."/>
            <person name="Fujiyama A."/>
            <person name="Inagaki F."/>
            <person name="Takami H."/>
        </authorList>
    </citation>
    <scope>NUCLEOTIDE SEQUENCE</scope>
    <source>
        <strain evidence="1">Expedition CK06-06</strain>
    </source>
</reference>
<comment type="caution">
    <text evidence="1">The sequence shown here is derived from an EMBL/GenBank/DDBJ whole genome shotgun (WGS) entry which is preliminary data.</text>
</comment>
<protein>
    <submittedName>
        <fullName evidence="1">Uncharacterized protein</fullName>
    </submittedName>
</protein>
<organism evidence="1">
    <name type="scientific">marine sediment metagenome</name>
    <dbReference type="NCBI Taxonomy" id="412755"/>
    <lineage>
        <taxon>unclassified sequences</taxon>
        <taxon>metagenomes</taxon>
        <taxon>ecological metagenomes</taxon>
    </lineage>
</organism>
<feature type="non-terminal residue" evidence="1">
    <location>
        <position position="1"/>
    </location>
</feature>
<gene>
    <name evidence="1" type="ORF">S01H1_20766</name>
</gene>
<name>X0TQY4_9ZZZZ</name>
<dbReference type="AlphaFoldDB" id="X0TQY4"/>
<sequence length="269" mass="29975">FLWSLPMMQGEGAHPVGDACDYARFCSALDFWSINDHAEASTPRSWQETREMIQQCNAVTGDAENPDVAAFIGWEWTQIGRIPKDHYGHKNVIFPGLEETELPPRPIGAAGLATEGLRGAVGGMPALLPLLDFANRQRYYNFIEFIQGVRDVPRCPSGVDSRDLDADCYESASTPGELFEKLDQLGLDTLVIPHGNTWGFYTPPGSTLDKQLTAEQNDPRKQRIFEIMSGHGNSEEYRDWRASRVDEEGNSYCPAPASDYLPSCWRAGE</sequence>
<dbReference type="EMBL" id="BARS01011413">
    <property type="protein sequence ID" value="GAF89636.1"/>
    <property type="molecule type" value="Genomic_DNA"/>
</dbReference>
<proteinExistence type="predicted"/>